<keyword evidence="1" id="KW-0812">Transmembrane</keyword>
<dbReference type="Pfam" id="PF15054">
    <property type="entry name" value="DUF4535"/>
    <property type="match status" value="1"/>
</dbReference>
<dbReference type="Proteomes" id="UP001155660">
    <property type="component" value="Chromosome A14"/>
</dbReference>
<dbReference type="InterPro" id="IPR027854">
    <property type="entry name" value="STMP1"/>
</dbReference>
<dbReference type="AlphaFoldDB" id="A0A9Q9YU59"/>
<keyword evidence="1" id="KW-1133">Transmembrane helix</keyword>
<protein>
    <submittedName>
        <fullName evidence="2">SLC35A4 upstream open reading frame protein-like</fullName>
    </submittedName>
</protein>
<gene>
    <name evidence="2" type="primary">LOC122147511</name>
</gene>
<organism evidence="2">
    <name type="scientific">Cyprinus carpio</name>
    <name type="common">Common carp</name>
    <dbReference type="NCBI Taxonomy" id="7962"/>
    <lineage>
        <taxon>Eukaryota</taxon>
        <taxon>Metazoa</taxon>
        <taxon>Chordata</taxon>
        <taxon>Craniata</taxon>
        <taxon>Vertebrata</taxon>
        <taxon>Euteleostomi</taxon>
        <taxon>Actinopterygii</taxon>
        <taxon>Neopterygii</taxon>
        <taxon>Teleostei</taxon>
        <taxon>Ostariophysi</taxon>
        <taxon>Cypriniformes</taxon>
        <taxon>Cyprinidae</taxon>
        <taxon>Cyprininae</taxon>
        <taxon>Cyprinus</taxon>
    </lineage>
</organism>
<dbReference type="RefSeq" id="XP_042626462.1">
    <property type="nucleotide sequence ID" value="XM_042770528.1"/>
</dbReference>
<keyword evidence="1" id="KW-0472">Membrane</keyword>
<evidence type="ECO:0000256" key="1">
    <source>
        <dbReference type="SAM" id="Phobius"/>
    </source>
</evidence>
<dbReference type="GeneID" id="122147511"/>
<accession>A0A9Q9YU59</accession>
<sequence length="133" mass="14503">MWSGVVLYGLMCLFCFVLFWCGVVWYGVFCFCFVYGLGGLKDLAQLKDQLEEIQKKVENEVQAGIPQGGSLLASPFLKGFLAGYVISKLRSSAVLGVALGTLTGIYAAQNYQVPNIETSLRDFLSSLKKGPSD</sequence>
<feature type="transmembrane region" description="Helical" evidence="1">
    <location>
        <begin position="6"/>
        <end position="37"/>
    </location>
</feature>
<dbReference type="KEGG" id="ccar:122147511"/>
<evidence type="ECO:0000313" key="2">
    <source>
        <dbReference type="RefSeq" id="XP_042626462.1"/>
    </source>
</evidence>
<name>A0A9Q9YU59_CYPCA</name>
<proteinExistence type="predicted"/>
<reference evidence="2" key="1">
    <citation type="submission" date="2025-08" db="UniProtKB">
        <authorList>
            <consortium name="RefSeq"/>
        </authorList>
    </citation>
    <scope>IDENTIFICATION</scope>
    <source>
        <tissue evidence="2">Muscle</tissue>
    </source>
</reference>
<dbReference type="OrthoDB" id="9870685at2759"/>